<dbReference type="PANTHER" id="PTHR47926:SF386">
    <property type="entry name" value="PENTATRICOPEPTIDE REPEAT-CONTAINING PROTEIN"/>
    <property type="match status" value="1"/>
</dbReference>
<feature type="repeat" description="PPR" evidence="2">
    <location>
        <begin position="247"/>
        <end position="281"/>
    </location>
</feature>
<evidence type="ECO:0000313" key="5">
    <source>
        <dbReference type="Proteomes" id="UP000594261"/>
    </source>
</evidence>
<evidence type="ECO:0000256" key="1">
    <source>
        <dbReference type="ARBA" id="ARBA00022737"/>
    </source>
</evidence>
<proteinExistence type="predicted"/>
<dbReference type="Proteomes" id="UP000594261">
    <property type="component" value="Chromosome 2"/>
</dbReference>
<feature type="repeat" description="PPR" evidence="2">
    <location>
        <begin position="620"/>
        <end position="654"/>
    </location>
</feature>
<dbReference type="Pfam" id="PF01535">
    <property type="entry name" value="PPR"/>
    <property type="match status" value="3"/>
</dbReference>
<dbReference type="Gene3D" id="1.25.40.10">
    <property type="entry name" value="Tetratricopeptide repeat domain"/>
    <property type="match status" value="5"/>
</dbReference>
<name>A0A7N2R015_QUELO</name>
<feature type="repeat" description="PPR" evidence="2">
    <location>
        <begin position="348"/>
        <end position="382"/>
    </location>
</feature>
<keyword evidence="5" id="KW-1185">Reference proteome</keyword>
<feature type="repeat" description="PPR" evidence="2">
    <location>
        <begin position="449"/>
        <end position="483"/>
    </location>
</feature>
<protein>
    <recommendedName>
        <fullName evidence="6">Chlororespiratory reduction 21</fullName>
    </recommendedName>
</protein>
<reference evidence="5" key="1">
    <citation type="journal article" date="2016" name="G3 (Bethesda)">
        <title>First Draft Assembly and Annotation of the Genome of a California Endemic Oak Quercus lobata Nee (Fagaceae).</title>
        <authorList>
            <person name="Sork V.L."/>
            <person name="Fitz-Gibbon S.T."/>
            <person name="Puiu D."/>
            <person name="Crepeau M."/>
            <person name="Gugger P.F."/>
            <person name="Sherman R."/>
            <person name="Stevens K."/>
            <person name="Langley C.H."/>
            <person name="Pellegrini M."/>
            <person name="Salzberg S.L."/>
        </authorList>
    </citation>
    <scope>NUCLEOTIDE SEQUENCE [LARGE SCALE GENOMIC DNA]</scope>
    <source>
        <strain evidence="5">cv. SW786</strain>
    </source>
</reference>
<organism evidence="4 5">
    <name type="scientific">Quercus lobata</name>
    <name type="common">Valley oak</name>
    <dbReference type="NCBI Taxonomy" id="97700"/>
    <lineage>
        <taxon>Eukaryota</taxon>
        <taxon>Viridiplantae</taxon>
        <taxon>Streptophyta</taxon>
        <taxon>Embryophyta</taxon>
        <taxon>Tracheophyta</taxon>
        <taxon>Spermatophyta</taxon>
        <taxon>Magnoliopsida</taxon>
        <taxon>eudicotyledons</taxon>
        <taxon>Gunneridae</taxon>
        <taxon>Pentapetalae</taxon>
        <taxon>rosids</taxon>
        <taxon>fabids</taxon>
        <taxon>Fagales</taxon>
        <taxon>Fagaceae</taxon>
        <taxon>Quercus</taxon>
    </lineage>
</organism>
<feature type="repeat" description="PPR" evidence="2">
    <location>
        <begin position="519"/>
        <end position="553"/>
    </location>
</feature>
<feature type="compositionally biased region" description="Low complexity" evidence="3">
    <location>
        <begin position="1"/>
        <end position="11"/>
    </location>
</feature>
<dbReference type="InterPro" id="IPR002885">
    <property type="entry name" value="PPR_rpt"/>
</dbReference>
<dbReference type="InParanoid" id="A0A7N2R015"/>
<dbReference type="GO" id="GO:0003723">
    <property type="term" value="F:RNA binding"/>
    <property type="evidence" value="ECO:0007669"/>
    <property type="project" value="InterPro"/>
</dbReference>
<dbReference type="FunFam" id="1.25.40.10:FF:000646">
    <property type="entry name" value="Pentatricopeptide repeat-containing protein, chloroplastic"/>
    <property type="match status" value="1"/>
</dbReference>
<dbReference type="PROSITE" id="PS51375">
    <property type="entry name" value="PPR"/>
    <property type="match status" value="7"/>
</dbReference>
<sequence length="798" mass="89097">MASLAFTTTPSPQFPPFKPKNSHKFTPTHLTKLQEDAKSHQVLYKSYFHHLSSLCKEGQVQEAVNLLAEMELKNIRVGPQIYGELLQGCVYQRALFTGQQIHAHIVKHGDFFTENEYIESKLVILYAKFDVLEVSNHLFRRLLVQNVFSWAAIIGMHCRMGFSEEALLGFVEMQRNGFLPDNFVVPNALKACGALGWIGFAKGVHGYVVKMGFGVCVFVASSLLDVYGKCGILEDARKVFDGMLERNVVAWNSMIVSYVQNGMSEEAIEVFYDMRVEGIEPTRVTVSSFLSASANMGALEEGKQGHAIAVLGGLELDNILGSSIINFYFKVGLIDDAELVFSRMLEKDVVTWNLLISGYAQFGQVDKALNICRLMRSENLRFDAVTLASLLSASADIRNTKLGKEGHCYCIRNNLESDVIVVSSIVDMYVKCERIDCARQVFNSTIKRDIILWNTMLAAYAELGQSGEALKLFYQMQLEGVPPNAISWNSVILGFLRSGQVNEARDMFLQLRSLGVQPNWIPWTTLISGLAQNGFPDESILVFQQMQEAGITPNTISLVSALSACTDKAALHYVKAIHGYVTRHNIWLSIPIATSLLDMYAKCGITDQENCAFDMILSKELPLYNAMICAYALHGQALEALSVLKQFEEEGIEPDNITFTSVLSACSHARLVNEDILESLLAACRDCHEIELGNYLSKHLLKSEPDNPGNYVALSNAYTASRRWDEVSYMRYLMKQKDLRKVTGCSWVQIRGELHVFFASDKSHPKIGDVYTTLALLGMEMQFTGYMPTFNGAEILCS</sequence>
<evidence type="ECO:0000313" key="4">
    <source>
        <dbReference type="EnsemblPlants" id="QL02p086560:mrna"/>
    </source>
</evidence>
<feature type="repeat" description="PPR" evidence="2">
    <location>
        <begin position="484"/>
        <end position="518"/>
    </location>
</feature>
<dbReference type="InterPro" id="IPR011990">
    <property type="entry name" value="TPR-like_helical_dom_sf"/>
</dbReference>
<dbReference type="AlphaFoldDB" id="A0A7N2R015"/>
<keyword evidence="1" id="KW-0677">Repeat</keyword>
<evidence type="ECO:0000256" key="2">
    <source>
        <dbReference type="PROSITE-ProRule" id="PRU00708"/>
    </source>
</evidence>
<feature type="repeat" description="PPR" evidence="2">
    <location>
        <begin position="146"/>
        <end position="180"/>
    </location>
</feature>
<dbReference type="InterPro" id="IPR046848">
    <property type="entry name" value="E_motif"/>
</dbReference>
<dbReference type="PANTHER" id="PTHR47926">
    <property type="entry name" value="PENTATRICOPEPTIDE REPEAT-CONTAINING PROTEIN"/>
    <property type="match status" value="1"/>
</dbReference>
<evidence type="ECO:0000256" key="3">
    <source>
        <dbReference type="SAM" id="MobiDB-lite"/>
    </source>
</evidence>
<dbReference type="NCBIfam" id="TIGR00756">
    <property type="entry name" value="PPR"/>
    <property type="match status" value="9"/>
</dbReference>
<dbReference type="FunCoup" id="A0A7N2R015">
    <property type="interactions" value="1600"/>
</dbReference>
<accession>A0A7N2R015</accession>
<feature type="region of interest" description="Disordered" evidence="3">
    <location>
        <begin position="1"/>
        <end position="20"/>
    </location>
</feature>
<dbReference type="OMA" id="VMPERTV"/>
<reference evidence="4" key="2">
    <citation type="submission" date="2021-01" db="UniProtKB">
        <authorList>
            <consortium name="EnsemblPlants"/>
        </authorList>
    </citation>
    <scope>IDENTIFICATION</scope>
</reference>
<dbReference type="EnsemblPlants" id="QL02p086560:mrna">
    <property type="protein sequence ID" value="QL02p086560:mrna"/>
    <property type="gene ID" value="QL02p086560"/>
</dbReference>
<dbReference type="SUPFAM" id="SSF48452">
    <property type="entry name" value="TPR-like"/>
    <property type="match status" value="1"/>
</dbReference>
<dbReference type="InterPro" id="IPR046960">
    <property type="entry name" value="PPR_At4g14850-like_plant"/>
</dbReference>
<dbReference type="FunFam" id="1.25.40.10:FF:000380">
    <property type="entry name" value="Pentatricopeptide repeat-containing protein, chloroplastic"/>
    <property type="match status" value="1"/>
</dbReference>
<evidence type="ECO:0008006" key="6">
    <source>
        <dbReference type="Google" id="ProtNLM"/>
    </source>
</evidence>
<dbReference type="FunFam" id="1.25.40.10:FF:000196">
    <property type="entry name" value="Pentatricopeptide repeat-containing protein At4g14850"/>
    <property type="match status" value="1"/>
</dbReference>
<dbReference type="Pfam" id="PF13041">
    <property type="entry name" value="PPR_2"/>
    <property type="match status" value="4"/>
</dbReference>
<dbReference type="GO" id="GO:0009451">
    <property type="term" value="P:RNA modification"/>
    <property type="evidence" value="ECO:0007669"/>
    <property type="project" value="InterPro"/>
</dbReference>
<dbReference type="Pfam" id="PF20431">
    <property type="entry name" value="E_motif"/>
    <property type="match status" value="1"/>
</dbReference>
<dbReference type="Gramene" id="QL02p086560:mrna">
    <property type="protein sequence ID" value="QL02p086560:mrna"/>
    <property type="gene ID" value="QL02p086560"/>
</dbReference>